<reference evidence="1" key="2">
    <citation type="submission" date="2020-11" db="EMBL/GenBank/DDBJ databases">
        <authorList>
            <person name="McCartney M.A."/>
            <person name="Auch B."/>
            <person name="Kono T."/>
            <person name="Mallez S."/>
            <person name="Becker A."/>
            <person name="Gohl D.M."/>
            <person name="Silverstein K.A.T."/>
            <person name="Koren S."/>
            <person name="Bechman K.B."/>
            <person name="Herman A."/>
            <person name="Abrahante J.E."/>
            <person name="Garbe J."/>
        </authorList>
    </citation>
    <scope>NUCLEOTIDE SEQUENCE</scope>
    <source>
        <strain evidence="1">Duluth1</strain>
        <tissue evidence="1">Whole animal</tissue>
    </source>
</reference>
<name>A0A9D4L8H0_DREPO</name>
<sequence length="70" mass="7830">MFCPNFSLCPNLYGLTLAAECRSSETVRQDNICENTTVYKDGGGQHDTGCGNDNLMFNSTDLVEVRLHRR</sequence>
<gene>
    <name evidence="1" type="ORF">DPMN_095710</name>
</gene>
<protein>
    <submittedName>
        <fullName evidence="1">Uncharacterized protein</fullName>
    </submittedName>
</protein>
<dbReference type="AlphaFoldDB" id="A0A9D4L8H0"/>
<evidence type="ECO:0000313" key="2">
    <source>
        <dbReference type="Proteomes" id="UP000828390"/>
    </source>
</evidence>
<evidence type="ECO:0000313" key="1">
    <source>
        <dbReference type="EMBL" id="KAH3853188.1"/>
    </source>
</evidence>
<reference evidence="1" key="1">
    <citation type="journal article" date="2019" name="bioRxiv">
        <title>The Genome of the Zebra Mussel, Dreissena polymorpha: A Resource for Invasive Species Research.</title>
        <authorList>
            <person name="McCartney M.A."/>
            <person name="Auch B."/>
            <person name="Kono T."/>
            <person name="Mallez S."/>
            <person name="Zhang Y."/>
            <person name="Obille A."/>
            <person name="Becker A."/>
            <person name="Abrahante J.E."/>
            <person name="Garbe J."/>
            <person name="Badalamenti J.P."/>
            <person name="Herman A."/>
            <person name="Mangelson H."/>
            <person name="Liachko I."/>
            <person name="Sullivan S."/>
            <person name="Sone E.D."/>
            <person name="Koren S."/>
            <person name="Silverstein K.A.T."/>
            <person name="Beckman K.B."/>
            <person name="Gohl D.M."/>
        </authorList>
    </citation>
    <scope>NUCLEOTIDE SEQUENCE</scope>
    <source>
        <strain evidence="1">Duluth1</strain>
        <tissue evidence="1">Whole animal</tissue>
    </source>
</reference>
<comment type="caution">
    <text evidence="1">The sequence shown here is derived from an EMBL/GenBank/DDBJ whole genome shotgun (WGS) entry which is preliminary data.</text>
</comment>
<dbReference type="EMBL" id="JAIWYP010000003">
    <property type="protein sequence ID" value="KAH3853188.1"/>
    <property type="molecule type" value="Genomic_DNA"/>
</dbReference>
<proteinExistence type="predicted"/>
<dbReference type="Proteomes" id="UP000828390">
    <property type="component" value="Unassembled WGS sequence"/>
</dbReference>
<organism evidence="1 2">
    <name type="scientific">Dreissena polymorpha</name>
    <name type="common">Zebra mussel</name>
    <name type="synonym">Mytilus polymorpha</name>
    <dbReference type="NCBI Taxonomy" id="45954"/>
    <lineage>
        <taxon>Eukaryota</taxon>
        <taxon>Metazoa</taxon>
        <taxon>Spiralia</taxon>
        <taxon>Lophotrochozoa</taxon>
        <taxon>Mollusca</taxon>
        <taxon>Bivalvia</taxon>
        <taxon>Autobranchia</taxon>
        <taxon>Heteroconchia</taxon>
        <taxon>Euheterodonta</taxon>
        <taxon>Imparidentia</taxon>
        <taxon>Neoheterodontei</taxon>
        <taxon>Myida</taxon>
        <taxon>Dreissenoidea</taxon>
        <taxon>Dreissenidae</taxon>
        <taxon>Dreissena</taxon>
    </lineage>
</organism>
<keyword evidence="2" id="KW-1185">Reference proteome</keyword>
<accession>A0A9D4L8H0</accession>